<evidence type="ECO:0000313" key="2">
    <source>
        <dbReference type="Proteomes" id="UP000031166"/>
    </source>
</evidence>
<dbReference type="STRING" id="172043.RM53_13725"/>
<accession>A0A0B4CNR0</accession>
<reference evidence="1 2" key="1">
    <citation type="submission" date="2014-12" db="EMBL/GenBank/DDBJ databases">
        <title>Genome sequencing of Brevundimonas nasdae TPW30.</title>
        <authorList>
            <person name="Tan P.W."/>
            <person name="Chan K.-G."/>
        </authorList>
    </citation>
    <scope>NUCLEOTIDE SEQUENCE [LARGE SCALE GENOMIC DNA]</scope>
    <source>
        <strain evidence="1 2">TPW30</strain>
    </source>
</reference>
<sequence>MTTREAAQLLLAVLSEGPSTLGSREEEESFFKTYSTLQPSRHGKDQLFDAVAKELEIDFPASFLDYIEGFVRLFRNGKAEEVIHVWAADPHAPAYEWRGPTIHIEVSGPYPRAEISFSPSAAFSARHALQMAEHRGIIRLDFHLATISSSWVFERDGYENVSVRSEVDGIFEAYDRGVRFARIIGAREVDAVAKALAKPVQQ</sequence>
<name>A0A0B4CNR0_9CAUL</name>
<comment type="caution">
    <text evidence="1">The sequence shown here is derived from an EMBL/GenBank/DDBJ whole genome shotgun (WGS) entry which is preliminary data.</text>
</comment>
<dbReference type="Proteomes" id="UP000031166">
    <property type="component" value="Unassembled WGS sequence"/>
</dbReference>
<protein>
    <submittedName>
        <fullName evidence="1">Uncharacterized protein</fullName>
    </submittedName>
</protein>
<dbReference type="EMBL" id="JWSY01000025">
    <property type="protein sequence ID" value="KIC56056.1"/>
    <property type="molecule type" value="Genomic_DNA"/>
</dbReference>
<organism evidence="1 2">
    <name type="scientific">Brevundimonas nasdae</name>
    <dbReference type="NCBI Taxonomy" id="172043"/>
    <lineage>
        <taxon>Bacteria</taxon>
        <taxon>Pseudomonadati</taxon>
        <taxon>Pseudomonadota</taxon>
        <taxon>Alphaproteobacteria</taxon>
        <taxon>Caulobacterales</taxon>
        <taxon>Caulobacteraceae</taxon>
        <taxon>Brevundimonas</taxon>
    </lineage>
</organism>
<evidence type="ECO:0000313" key="1">
    <source>
        <dbReference type="EMBL" id="KIC56056.1"/>
    </source>
</evidence>
<proteinExistence type="predicted"/>
<gene>
    <name evidence="1" type="ORF">RM53_13725</name>
</gene>
<dbReference type="AlphaFoldDB" id="A0A0B4CNR0"/>